<organism evidence="2">
    <name type="scientific">Nicotiana tabacum</name>
    <name type="common">Common tobacco</name>
    <dbReference type="NCBI Taxonomy" id="4097"/>
    <lineage>
        <taxon>Eukaryota</taxon>
        <taxon>Viridiplantae</taxon>
        <taxon>Streptophyta</taxon>
        <taxon>Embryophyta</taxon>
        <taxon>Tracheophyta</taxon>
        <taxon>Spermatophyta</taxon>
        <taxon>Magnoliopsida</taxon>
        <taxon>eudicotyledons</taxon>
        <taxon>Gunneridae</taxon>
        <taxon>Pentapetalae</taxon>
        <taxon>asterids</taxon>
        <taxon>lamiids</taxon>
        <taxon>Solanales</taxon>
        <taxon>Solanaceae</taxon>
        <taxon>Nicotianoideae</taxon>
        <taxon>Nicotianeae</taxon>
        <taxon>Nicotiana</taxon>
    </lineage>
</organism>
<dbReference type="SUPFAM" id="SSF53098">
    <property type="entry name" value="Ribonuclease H-like"/>
    <property type="match status" value="1"/>
</dbReference>
<dbReference type="InterPro" id="IPR002156">
    <property type="entry name" value="RNaseH_domain"/>
</dbReference>
<dbReference type="GO" id="GO:0004523">
    <property type="term" value="F:RNA-DNA hybrid ribonuclease activity"/>
    <property type="evidence" value="ECO:0007669"/>
    <property type="project" value="InterPro"/>
</dbReference>
<dbReference type="RefSeq" id="XP_016515965.1">
    <property type="nucleotide sequence ID" value="XM_016660479.1"/>
</dbReference>
<evidence type="ECO:0000313" key="2">
    <source>
        <dbReference type="RefSeq" id="XP_016515965.1"/>
    </source>
</evidence>
<dbReference type="Gene3D" id="3.30.420.10">
    <property type="entry name" value="Ribonuclease H-like superfamily/Ribonuclease H"/>
    <property type="match status" value="1"/>
</dbReference>
<dbReference type="GO" id="GO:0003676">
    <property type="term" value="F:nucleic acid binding"/>
    <property type="evidence" value="ECO:0007669"/>
    <property type="project" value="InterPro"/>
</dbReference>
<dbReference type="AlphaFoldDB" id="A0A1S4DRB4"/>
<dbReference type="PANTHER" id="PTHR47723:SF19">
    <property type="entry name" value="POLYNUCLEOTIDYL TRANSFERASE, RIBONUCLEASE H-LIKE SUPERFAMILY PROTEIN"/>
    <property type="match status" value="1"/>
</dbReference>
<feature type="domain" description="RNase H type-1" evidence="1">
    <location>
        <begin position="12"/>
        <end position="80"/>
    </location>
</feature>
<dbReference type="KEGG" id="nta:107832620"/>
<evidence type="ECO:0000259" key="1">
    <source>
        <dbReference type="Pfam" id="PF13456"/>
    </source>
</evidence>
<dbReference type="OMA" id="MSTEWEC"/>
<accession>A0A1S4DRB4</accession>
<sequence>MDSTPKGYFKLNIDGAFDVSTKTGGGGGLIRKNNIKWIIGFASQYHSHSAVHMELMALHNGLKLAMNHTLTPLIVETDLQAFTGGGAGQATGGPYFLRRKCCCKQVGLLWERP</sequence>
<dbReference type="InterPro" id="IPR012337">
    <property type="entry name" value="RNaseH-like_sf"/>
</dbReference>
<gene>
    <name evidence="2" type="primary">LOC107832620</name>
</gene>
<protein>
    <recommendedName>
        <fullName evidence="1">RNase H type-1 domain-containing protein</fullName>
    </recommendedName>
</protein>
<dbReference type="PANTHER" id="PTHR47723">
    <property type="entry name" value="OS05G0353850 PROTEIN"/>
    <property type="match status" value="1"/>
</dbReference>
<dbReference type="Pfam" id="PF13456">
    <property type="entry name" value="RVT_3"/>
    <property type="match status" value="1"/>
</dbReference>
<dbReference type="InterPro" id="IPR044730">
    <property type="entry name" value="RNase_H-like_dom_plant"/>
</dbReference>
<dbReference type="InterPro" id="IPR053151">
    <property type="entry name" value="RNase_H-like"/>
</dbReference>
<dbReference type="CDD" id="cd06222">
    <property type="entry name" value="RNase_H_like"/>
    <property type="match status" value="1"/>
</dbReference>
<dbReference type="PaxDb" id="4097-A0A1S4DRB4"/>
<dbReference type="InterPro" id="IPR036397">
    <property type="entry name" value="RNaseH_sf"/>
</dbReference>
<name>A0A1S4DRB4_TOBAC</name>
<proteinExistence type="predicted"/>
<reference evidence="2" key="1">
    <citation type="submission" date="2025-08" db="UniProtKB">
        <authorList>
            <consortium name="RefSeq"/>
        </authorList>
    </citation>
    <scope>IDENTIFICATION</scope>
</reference>
<dbReference type="OrthoDB" id="1270183at2759"/>